<evidence type="ECO:0000313" key="3">
    <source>
        <dbReference type="Proteomes" id="UP000886743"/>
    </source>
</evidence>
<gene>
    <name evidence="2" type="ORF">IAC74_01110</name>
</gene>
<dbReference type="InterPro" id="IPR029044">
    <property type="entry name" value="Nucleotide-diphossugar_trans"/>
</dbReference>
<name>A0A9D1NFH2_9FIRM</name>
<dbReference type="Proteomes" id="UP000886743">
    <property type="component" value="Unassembled WGS sequence"/>
</dbReference>
<dbReference type="AlphaFoldDB" id="A0A9D1NFH2"/>
<accession>A0A9D1NFH2</accession>
<organism evidence="2 3">
    <name type="scientific">Candidatus Aphodoplasma excrementigallinarum</name>
    <dbReference type="NCBI Taxonomy" id="2840673"/>
    <lineage>
        <taxon>Bacteria</taxon>
        <taxon>Bacillati</taxon>
        <taxon>Bacillota</taxon>
        <taxon>Clostridia</taxon>
        <taxon>Eubacteriales</taxon>
        <taxon>Candidatus Aphodoplasma</taxon>
    </lineage>
</organism>
<proteinExistence type="predicted"/>
<protein>
    <submittedName>
        <fullName evidence="2">Glycosyltransferase</fullName>
    </submittedName>
</protein>
<dbReference type="Gene3D" id="3.90.550.10">
    <property type="entry name" value="Spore Coat Polysaccharide Biosynthesis Protein SpsA, Chain A"/>
    <property type="match status" value="1"/>
</dbReference>
<feature type="domain" description="Glycosyltransferase 2-like" evidence="1">
    <location>
        <begin position="4"/>
        <end position="164"/>
    </location>
</feature>
<dbReference type="InterPro" id="IPR001173">
    <property type="entry name" value="Glyco_trans_2-like"/>
</dbReference>
<dbReference type="EMBL" id="DVOF01000031">
    <property type="protein sequence ID" value="HIV02143.1"/>
    <property type="molecule type" value="Genomic_DNA"/>
</dbReference>
<dbReference type="SUPFAM" id="SSF53448">
    <property type="entry name" value="Nucleotide-diphospho-sugar transferases"/>
    <property type="match status" value="1"/>
</dbReference>
<dbReference type="PANTHER" id="PTHR10859:SF91">
    <property type="entry name" value="DOLICHYL-PHOSPHATE BETA-GLUCOSYLTRANSFERASE"/>
    <property type="match status" value="1"/>
</dbReference>
<dbReference type="PANTHER" id="PTHR10859">
    <property type="entry name" value="GLYCOSYL TRANSFERASE"/>
    <property type="match status" value="1"/>
</dbReference>
<dbReference type="GO" id="GO:0006487">
    <property type="term" value="P:protein N-linked glycosylation"/>
    <property type="evidence" value="ECO:0007669"/>
    <property type="project" value="TreeGrafter"/>
</dbReference>
<evidence type="ECO:0000313" key="2">
    <source>
        <dbReference type="EMBL" id="HIV02143.1"/>
    </source>
</evidence>
<sequence>MKVSVIIPAYNEAGRIQKTLLTLKAHLEQGEYEYELIVVDDKSSDDTARLVRLEGVEPLCQMQNRGKGAAVKRGALAAQGDVVLFTDADLPYDLSLIEESVAHIQSGADLAIGSREGTGYETYGLVRRVSSAAFSFVTNLLLHLGINDTQCGFKAFSAQAAHTIFTRVTIDGFGFDAEALFIAKKHGMRIDRIAAYMKAPPIGSSVHPLRDGVTMLRSLLSIVQNDRRGLYAPGKGKRK</sequence>
<evidence type="ECO:0000259" key="1">
    <source>
        <dbReference type="Pfam" id="PF00535"/>
    </source>
</evidence>
<dbReference type="Pfam" id="PF00535">
    <property type="entry name" value="Glycos_transf_2"/>
    <property type="match status" value="1"/>
</dbReference>
<reference evidence="2" key="1">
    <citation type="submission" date="2020-10" db="EMBL/GenBank/DDBJ databases">
        <authorList>
            <person name="Gilroy R."/>
        </authorList>
    </citation>
    <scope>NUCLEOTIDE SEQUENCE</scope>
    <source>
        <strain evidence="2">4920</strain>
    </source>
</reference>
<comment type="caution">
    <text evidence="2">The sequence shown here is derived from an EMBL/GenBank/DDBJ whole genome shotgun (WGS) entry which is preliminary data.</text>
</comment>
<reference evidence="2" key="2">
    <citation type="journal article" date="2021" name="PeerJ">
        <title>Extensive microbial diversity within the chicken gut microbiome revealed by metagenomics and culture.</title>
        <authorList>
            <person name="Gilroy R."/>
            <person name="Ravi A."/>
            <person name="Getino M."/>
            <person name="Pursley I."/>
            <person name="Horton D.L."/>
            <person name="Alikhan N.F."/>
            <person name="Baker D."/>
            <person name="Gharbi K."/>
            <person name="Hall N."/>
            <person name="Watson M."/>
            <person name="Adriaenssens E.M."/>
            <person name="Foster-Nyarko E."/>
            <person name="Jarju S."/>
            <person name="Secka A."/>
            <person name="Antonio M."/>
            <person name="Oren A."/>
            <person name="Chaudhuri R.R."/>
            <person name="La Ragione R."/>
            <person name="Hildebrand F."/>
            <person name="Pallen M.J."/>
        </authorList>
    </citation>
    <scope>NUCLEOTIDE SEQUENCE</scope>
    <source>
        <strain evidence="2">4920</strain>
    </source>
</reference>